<dbReference type="Proteomes" id="UP000316215">
    <property type="component" value="Chromosome"/>
</dbReference>
<accession>A0A514K0W6</accession>
<dbReference type="InterPro" id="IPR025326">
    <property type="entry name" value="DUF4232"/>
</dbReference>
<feature type="domain" description="DUF4232" evidence="1">
    <location>
        <begin position="39"/>
        <end position="172"/>
    </location>
</feature>
<dbReference type="KEGG" id="sast:CD934_16745"/>
<name>A0A514K0W6_9ACTN</name>
<dbReference type="RefSeq" id="WP_142232453.1">
    <property type="nucleotide sequence ID" value="NZ_CP022310.1"/>
</dbReference>
<gene>
    <name evidence="2" type="ORF">CD934_16745</name>
</gene>
<reference evidence="2 3" key="1">
    <citation type="submission" date="2017-07" db="EMBL/GenBank/DDBJ databases">
        <title>The Complete Genome of Streptomyces asterosporus-ZSY.</title>
        <authorList>
            <person name="Zhang S."/>
        </authorList>
    </citation>
    <scope>NUCLEOTIDE SEQUENCE [LARGE SCALE GENOMIC DNA]</scope>
    <source>
        <strain evidence="2 3">DSM 41452</strain>
    </source>
</reference>
<organism evidence="2 3">
    <name type="scientific">Streptomyces calvus</name>
    <dbReference type="NCBI Taxonomy" id="67282"/>
    <lineage>
        <taxon>Bacteria</taxon>
        <taxon>Bacillati</taxon>
        <taxon>Actinomycetota</taxon>
        <taxon>Actinomycetes</taxon>
        <taxon>Kitasatosporales</taxon>
        <taxon>Streptomycetaceae</taxon>
        <taxon>Streptomyces</taxon>
    </lineage>
</organism>
<keyword evidence="3" id="KW-1185">Reference proteome</keyword>
<dbReference type="Pfam" id="PF14016">
    <property type="entry name" value="DUF4232"/>
    <property type="match status" value="1"/>
</dbReference>
<protein>
    <recommendedName>
        <fullName evidence="1">DUF4232 domain-containing protein</fullName>
    </recommendedName>
</protein>
<evidence type="ECO:0000313" key="3">
    <source>
        <dbReference type="Proteomes" id="UP000316215"/>
    </source>
</evidence>
<dbReference type="PROSITE" id="PS51257">
    <property type="entry name" value="PROKAR_LIPOPROTEIN"/>
    <property type="match status" value="1"/>
</dbReference>
<evidence type="ECO:0000259" key="1">
    <source>
        <dbReference type="Pfam" id="PF14016"/>
    </source>
</evidence>
<proteinExistence type="predicted"/>
<evidence type="ECO:0000313" key="2">
    <source>
        <dbReference type="EMBL" id="QDI73294.1"/>
    </source>
</evidence>
<dbReference type="AlphaFoldDB" id="A0A514K0W6"/>
<dbReference type="EMBL" id="CP022310">
    <property type="protein sequence ID" value="QDI73294.1"/>
    <property type="molecule type" value="Genomic_DNA"/>
</dbReference>
<sequence>MRATPIAVPALAALLLLTACDTDDGGRADAGAKPRSTACSPGAVDMEVGPASVAPAAGDTGEVPVSVTNRGAPCTLDGFPEVRLAGPADTSAVEVRPTEGARAQKLTLAKGGSASFTLTYERGTPGDGSFDAEQLRVGLPGDTGDPGIRTFRWSYGPVAAEVSGGHKVSVSAYQQAGD</sequence>